<dbReference type="PANTHER" id="PTHR43369:SF2">
    <property type="entry name" value="PHOSPHORIBOSYLGLYCINAMIDE FORMYLTRANSFERASE"/>
    <property type="match status" value="1"/>
</dbReference>
<dbReference type="EC" id="2.1.2.2" evidence="4"/>
<dbReference type="InterPro" id="IPR004607">
    <property type="entry name" value="GART"/>
</dbReference>
<dbReference type="SUPFAM" id="SSF53328">
    <property type="entry name" value="Formyltransferase"/>
    <property type="match status" value="1"/>
</dbReference>
<evidence type="ECO:0000256" key="1">
    <source>
        <dbReference type="ARBA" id="ARBA00005054"/>
    </source>
</evidence>
<evidence type="ECO:0000313" key="6">
    <source>
        <dbReference type="EMBL" id="QUL97635.1"/>
    </source>
</evidence>
<proteinExistence type="inferred from homology"/>
<comment type="similarity">
    <text evidence="4">Belongs to the GART family.</text>
</comment>
<reference evidence="6" key="2">
    <citation type="journal article" date="2023" name="Biology">
        <title>Prokaryotic Life Associated with Coal-Fire Gas Vents Revealed by Metagenomics.</title>
        <authorList>
            <person name="Kadnikov V.V."/>
            <person name="Mardanov A.V."/>
            <person name="Beletsky A.V."/>
            <person name="Karnachuk O.V."/>
            <person name="Ravin N.V."/>
        </authorList>
    </citation>
    <scope>NUCLEOTIDE SEQUENCE</scope>
    <source>
        <strain evidence="6">Bu02</strain>
    </source>
</reference>
<reference evidence="6" key="1">
    <citation type="submission" date="2020-10" db="EMBL/GenBank/DDBJ databases">
        <authorList>
            <person name="Kadnikov V."/>
            <person name="Beletsky A.V."/>
            <person name="Mardanov A.V."/>
            <person name="Karnachuk O.V."/>
            <person name="Ravin N.V."/>
        </authorList>
    </citation>
    <scope>NUCLEOTIDE SEQUENCE</scope>
    <source>
        <strain evidence="6">Bu02</strain>
    </source>
</reference>
<dbReference type="CDD" id="cd08645">
    <property type="entry name" value="FMT_core_GART"/>
    <property type="match status" value="1"/>
</dbReference>
<dbReference type="GO" id="GO:0006189">
    <property type="term" value="P:'de novo' IMP biosynthetic process"/>
    <property type="evidence" value="ECO:0007669"/>
    <property type="project" value="UniProtKB-UniRule"/>
</dbReference>
<dbReference type="Gene3D" id="3.40.50.170">
    <property type="entry name" value="Formyl transferase, N-terminal domain"/>
    <property type="match status" value="1"/>
</dbReference>
<comment type="catalytic activity">
    <reaction evidence="4">
        <text>N(1)-(5-phospho-beta-D-ribosyl)glycinamide + (6R)-10-formyltetrahydrofolate = N(2)-formyl-N(1)-(5-phospho-beta-D-ribosyl)glycinamide + (6S)-5,6,7,8-tetrahydrofolate + H(+)</text>
        <dbReference type="Rhea" id="RHEA:15053"/>
        <dbReference type="ChEBI" id="CHEBI:15378"/>
        <dbReference type="ChEBI" id="CHEBI:57453"/>
        <dbReference type="ChEBI" id="CHEBI:143788"/>
        <dbReference type="ChEBI" id="CHEBI:147286"/>
        <dbReference type="ChEBI" id="CHEBI:195366"/>
        <dbReference type="EC" id="2.1.2.2"/>
    </reaction>
</comment>
<feature type="site" description="Raises pKa of active site His" evidence="4">
    <location>
        <position position="155"/>
    </location>
</feature>
<comment type="function">
    <text evidence="4">Catalyzes the transfer of a formyl group from 10-formyltetrahydrofolate to 5-phospho-ribosyl-glycinamide (GAR), producing 5-phospho-ribosyl-N-formylglycinamide (FGAR) and tetrahydrofolate.</text>
</comment>
<dbReference type="InterPro" id="IPR002376">
    <property type="entry name" value="Formyl_transf_N"/>
</dbReference>
<evidence type="ECO:0000256" key="3">
    <source>
        <dbReference type="ARBA" id="ARBA00022755"/>
    </source>
</evidence>
<dbReference type="HAMAP" id="MF_01930">
    <property type="entry name" value="PurN"/>
    <property type="match status" value="1"/>
</dbReference>
<dbReference type="KEGG" id="fcz:IMF26_05770"/>
<comment type="caution">
    <text evidence="4">Lacks conserved residue(s) required for the propagation of feature annotation.</text>
</comment>
<comment type="pathway">
    <text evidence="1 4">Purine metabolism; IMP biosynthesis via de novo pathway; N(2)-formyl-N(1)-(5-phospho-D-ribosyl)glycinamide from N(1)-(5-phospho-D-ribosyl)glycinamide (10-formyl THF route): step 1/1.</text>
</comment>
<name>A0AAT9LCL9_9FIRM</name>
<feature type="binding site" evidence="4">
    <location>
        <position position="117"/>
    </location>
    <ligand>
        <name>(6R)-10-formyltetrahydrofolate</name>
        <dbReference type="ChEBI" id="CHEBI:195366"/>
    </ligand>
</feature>
<dbReference type="Pfam" id="PF00551">
    <property type="entry name" value="Formyl_trans_N"/>
    <property type="match status" value="1"/>
</dbReference>
<feature type="active site" description="Proton donor" evidence="4">
    <location>
        <position position="119"/>
    </location>
</feature>
<accession>A0AAT9LCL9</accession>
<keyword evidence="2 4" id="KW-0808">Transferase</keyword>
<feature type="binding site" evidence="4">
    <location>
        <position position="75"/>
    </location>
    <ligand>
        <name>(6R)-10-formyltetrahydrofolate</name>
        <dbReference type="ChEBI" id="CHEBI:195366"/>
    </ligand>
</feature>
<evidence type="ECO:0000256" key="2">
    <source>
        <dbReference type="ARBA" id="ARBA00022679"/>
    </source>
</evidence>
<dbReference type="EMBL" id="CP062796">
    <property type="protein sequence ID" value="QUL97635.1"/>
    <property type="molecule type" value="Genomic_DNA"/>
</dbReference>
<evidence type="ECO:0000256" key="4">
    <source>
        <dbReference type="HAMAP-Rule" id="MF_01930"/>
    </source>
</evidence>
<dbReference type="NCBIfam" id="TIGR00639">
    <property type="entry name" value="PurN"/>
    <property type="match status" value="1"/>
</dbReference>
<dbReference type="InterPro" id="IPR036477">
    <property type="entry name" value="Formyl_transf_N_sf"/>
</dbReference>
<organism evidence="6">
    <name type="scientific">Candidatus Fermentithermobacillus carboniphilus</name>
    <dbReference type="NCBI Taxonomy" id="3085328"/>
    <lineage>
        <taxon>Bacteria</taxon>
        <taxon>Bacillati</taxon>
        <taxon>Bacillota</taxon>
        <taxon>Candidatus Fermentithermobacillia</taxon>
        <taxon>Candidatus Fermentithermobacillales</taxon>
        <taxon>Candidatus Fermentithermobacillaceae</taxon>
        <taxon>Candidatus Fermentithermobacillus</taxon>
    </lineage>
</organism>
<protein>
    <recommendedName>
        <fullName evidence="4">Phosphoribosylglycinamide formyltransferase</fullName>
        <ecNumber evidence="4">2.1.2.2</ecNumber>
    </recommendedName>
    <alternativeName>
        <fullName evidence="4">5'-phosphoribosylglycinamide transformylase</fullName>
    </alternativeName>
    <alternativeName>
        <fullName evidence="4">GAR transformylase</fullName>
        <shortName evidence="4">GART</shortName>
    </alternativeName>
</protein>
<dbReference type="AlphaFoldDB" id="A0AAT9LCL9"/>
<evidence type="ECO:0000259" key="5">
    <source>
        <dbReference type="Pfam" id="PF00551"/>
    </source>
</evidence>
<dbReference type="PANTHER" id="PTHR43369">
    <property type="entry name" value="PHOSPHORIBOSYLGLYCINAMIDE FORMYLTRANSFERASE"/>
    <property type="match status" value="1"/>
</dbReference>
<keyword evidence="3 4" id="KW-0658">Purine biosynthesis</keyword>
<dbReference type="GO" id="GO:0004644">
    <property type="term" value="F:phosphoribosylglycinamide formyltransferase activity"/>
    <property type="evidence" value="ECO:0007669"/>
    <property type="project" value="UniProtKB-UniRule"/>
</dbReference>
<sequence>MTSREALLSLGVLVSGRGTNLQAILDACEKGEIPARVKVVISNRPKALALERARAKGVPAFCVNPSSYGKWPECRSAYEKKLVEILRSYGVELLVLAGYDRLVGTDILEAFPMRVINIHPALLPSFPGLNAQKQAFDYGVKVAGATVFFVDPSVDGGPIILQEACKVEEDDTVETLSQRILEIEHRILPRAIALIAQGRVRVDGRKVRILSPTASE</sequence>
<gene>
    <name evidence="4" type="primary">purN</name>
    <name evidence="6" type="ORF">IMF26_05770</name>
</gene>
<dbReference type="GO" id="GO:0005737">
    <property type="term" value="C:cytoplasm"/>
    <property type="evidence" value="ECO:0007669"/>
    <property type="project" value="TreeGrafter"/>
</dbReference>
<feature type="binding site" evidence="4">
    <location>
        <begin position="18"/>
        <end position="20"/>
    </location>
    <ligand>
        <name>N(1)-(5-phospho-beta-D-ribosyl)glycinamide</name>
        <dbReference type="ChEBI" id="CHEBI:143788"/>
    </ligand>
</feature>
<feature type="domain" description="Formyl transferase N-terminal" evidence="5">
    <location>
        <begin position="12"/>
        <end position="192"/>
    </location>
</feature>